<evidence type="ECO:0000256" key="1">
    <source>
        <dbReference type="SAM" id="MobiDB-lite"/>
    </source>
</evidence>
<comment type="caution">
    <text evidence="3">The sequence shown here is derived from an EMBL/GenBank/DDBJ whole genome shotgun (WGS) entry which is preliminary data.</text>
</comment>
<sequence length="580" mass="65351">MMGVNSRSSSSHCPSPSRFSSPRVIDNGGFQNILNVSPRSSSQSNPLRCLSWPLPTFLFCVLPVGDLRSKKLLRSQKMLLFFTTPRLDRSLADQASLYPDSCKRIGYGSIESVPSNMSSEKSSLELRKEIATLELEILHLERYLLSLYRTAFEEHLPILSNTSGSPLKCMSESSLSMEANRLHHNLQAPVEILVHHDKPSPSHESSISDSQSCSSSFNKAKSIREQKNPYSRHQSLADHLGASLVDNKFYTPDKLSEDIVRCISSIYCKFASVPRANAGLPASPISSLSSSSIFSSKNPCDSWSPLCNEEEAANNHGLKEESGLHAAAIEVLKICLDDDSFNFAAVMLQNFRSLVRNLEKVDPRKMKREEKLAFWINIHNALVMHAYLAYGTTNHVKTTSLMKAAYNVGGQYINAYIIQTSILGIRSHYSAPWLQTLFSPGRKSKTASYKHEYAFEYPEPLVHFALCSGTFSDPMVRVYTSKNIFKDLKVAKEEFIQASVYIHKETKIYLPKIVYYYAKDMSLDVCDTLEVVSECLPEVQQKAIQKCMKGRPDRHIHWLPQSTNFRYVFQGELAEQRLNA</sequence>
<feature type="region of interest" description="Disordered" evidence="1">
    <location>
        <begin position="1"/>
        <end position="21"/>
    </location>
</feature>
<organism evidence="3 4">
    <name type="scientific">Rubroshorea leprosula</name>
    <dbReference type="NCBI Taxonomy" id="152421"/>
    <lineage>
        <taxon>Eukaryota</taxon>
        <taxon>Viridiplantae</taxon>
        <taxon>Streptophyta</taxon>
        <taxon>Embryophyta</taxon>
        <taxon>Tracheophyta</taxon>
        <taxon>Spermatophyta</taxon>
        <taxon>Magnoliopsida</taxon>
        <taxon>eudicotyledons</taxon>
        <taxon>Gunneridae</taxon>
        <taxon>Pentapetalae</taxon>
        <taxon>rosids</taxon>
        <taxon>malvids</taxon>
        <taxon>Malvales</taxon>
        <taxon>Dipterocarpaceae</taxon>
        <taxon>Rubroshorea</taxon>
    </lineage>
</organism>
<accession>A0AAV5L812</accession>
<name>A0AAV5L812_9ROSI</name>
<evidence type="ECO:0000313" key="3">
    <source>
        <dbReference type="EMBL" id="GKV33335.1"/>
    </source>
</evidence>
<dbReference type="InterPro" id="IPR006869">
    <property type="entry name" value="DUF547"/>
</dbReference>
<protein>
    <recommendedName>
        <fullName evidence="2">DUF547 domain-containing protein</fullName>
    </recommendedName>
</protein>
<dbReference type="Proteomes" id="UP001054252">
    <property type="component" value="Unassembled WGS sequence"/>
</dbReference>
<dbReference type="PANTHER" id="PTHR23054">
    <property type="entry name" value="TERNARY COMPLEX FACTOR MIP1, LEUCINE-ZIPPER-RELATED"/>
    <property type="match status" value="1"/>
</dbReference>
<reference evidence="3 4" key="1">
    <citation type="journal article" date="2021" name="Commun. Biol.">
        <title>The genome of Shorea leprosula (Dipterocarpaceae) highlights the ecological relevance of drought in aseasonal tropical rainforests.</title>
        <authorList>
            <person name="Ng K.K.S."/>
            <person name="Kobayashi M.J."/>
            <person name="Fawcett J.A."/>
            <person name="Hatakeyama M."/>
            <person name="Paape T."/>
            <person name="Ng C.H."/>
            <person name="Ang C.C."/>
            <person name="Tnah L.H."/>
            <person name="Lee C.T."/>
            <person name="Nishiyama T."/>
            <person name="Sese J."/>
            <person name="O'Brien M.J."/>
            <person name="Copetti D."/>
            <person name="Mohd Noor M.I."/>
            <person name="Ong R.C."/>
            <person name="Putra M."/>
            <person name="Sireger I.Z."/>
            <person name="Indrioko S."/>
            <person name="Kosugi Y."/>
            <person name="Izuno A."/>
            <person name="Isagi Y."/>
            <person name="Lee S.L."/>
            <person name="Shimizu K.K."/>
        </authorList>
    </citation>
    <scope>NUCLEOTIDE SEQUENCE [LARGE SCALE GENOMIC DNA]</scope>
    <source>
        <strain evidence="3">214</strain>
    </source>
</reference>
<proteinExistence type="predicted"/>
<gene>
    <name evidence="3" type="ORF">SLEP1_g41859</name>
</gene>
<evidence type="ECO:0000313" key="4">
    <source>
        <dbReference type="Proteomes" id="UP001054252"/>
    </source>
</evidence>
<feature type="domain" description="DUF547" evidence="2">
    <location>
        <begin position="364"/>
        <end position="496"/>
    </location>
</feature>
<dbReference type="Pfam" id="PF04784">
    <property type="entry name" value="DUF547"/>
    <property type="match status" value="1"/>
</dbReference>
<keyword evidence="4" id="KW-1185">Reference proteome</keyword>
<dbReference type="PANTHER" id="PTHR23054:SF15">
    <property type="entry name" value="OS08G0515700 PROTEIN"/>
    <property type="match status" value="1"/>
</dbReference>
<evidence type="ECO:0000259" key="2">
    <source>
        <dbReference type="Pfam" id="PF04784"/>
    </source>
</evidence>
<dbReference type="EMBL" id="BPVZ01000100">
    <property type="protein sequence ID" value="GKV33335.1"/>
    <property type="molecule type" value="Genomic_DNA"/>
</dbReference>
<dbReference type="AlphaFoldDB" id="A0AAV5L812"/>